<feature type="domain" description="RNA polymerase sigma factor 70 region 4 type 2" evidence="6">
    <location>
        <begin position="132"/>
        <end position="183"/>
    </location>
</feature>
<evidence type="ECO:0000256" key="2">
    <source>
        <dbReference type="ARBA" id="ARBA00023015"/>
    </source>
</evidence>
<protein>
    <submittedName>
        <fullName evidence="7">RNA polymerase sigma factor</fullName>
    </submittedName>
</protein>
<sequence length="189" mass="20953">MSLDLKACSDGELAALTLGGRQAAFAEIMHRHQTPIFRLVRGLVVNADEALDLTQDCFVSAFGHLQKYDGDRPLRAWLSRIAINKCRDWRRRQKVRRLFTFGAGPTEQEREAVPDDSPSAHETVSGRMELARLNAAIAQLSAPLREVLLLRTVEGMTQAETAAALAISGKAVETRLYRARSRLAEILAD</sequence>
<dbReference type="Pfam" id="PF08281">
    <property type="entry name" value="Sigma70_r4_2"/>
    <property type="match status" value="1"/>
</dbReference>
<dbReference type="InterPro" id="IPR014284">
    <property type="entry name" value="RNA_pol_sigma-70_dom"/>
</dbReference>
<dbReference type="InterPro" id="IPR039425">
    <property type="entry name" value="RNA_pol_sigma-70-like"/>
</dbReference>
<proteinExistence type="inferred from homology"/>
<keyword evidence="8" id="KW-1185">Reference proteome</keyword>
<evidence type="ECO:0000313" key="8">
    <source>
        <dbReference type="Proteomes" id="UP000283469"/>
    </source>
</evidence>
<keyword evidence="2" id="KW-0805">Transcription regulation</keyword>
<comment type="caution">
    <text evidence="7">The sequence shown here is derived from an EMBL/GenBank/DDBJ whole genome shotgun (WGS) entry which is preliminary data.</text>
</comment>
<dbReference type="SUPFAM" id="SSF88946">
    <property type="entry name" value="Sigma2 domain of RNA polymerase sigma factors"/>
    <property type="match status" value="1"/>
</dbReference>
<reference evidence="7 8" key="1">
    <citation type="submission" date="2018-08" db="EMBL/GenBank/DDBJ databases">
        <title>Sphingobium sp. EO9.</title>
        <authorList>
            <person name="Park Y."/>
            <person name="Kim K.H."/>
            <person name="Jeon C.O."/>
        </authorList>
    </citation>
    <scope>NUCLEOTIDE SEQUENCE [LARGE SCALE GENOMIC DNA]</scope>
    <source>
        <strain evidence="7 8">EO9</strain>
    </source>
</reference>
<dbReference type="CDD" id="cd06171">
    <property type="entry name" value="Sigma70_r4"/>
    <property type="match status" value="1"/>
</dbReference>
<dbReference type="AlphaFoldDB" id="A0A418YMA2"/>
<dbReference type="EMBL" id="QVRA01000029">
    <property type="protein sequence ID" value="RJG52291.1"/>
    <property type="molecule type" value="Genomic_DNA"/>
</dbReference>
<dbReference type="SUPFAM" id="SSF88659">
    <property type="entry name" value="Sigma3 and sigma4 domains of RNA polymerase sigma factors"/>
    <property type="match status" value="1"/>
</dbReference>
<accession>A0A418YMA2</accession>
<comment type="similarity">
    <text evidence="1">Belongs to the sigma-70 factor family. ECF subfamily.</text>
</comment>
<dbReference type="Gene3D" id="1.10.1740.10">
    <property type="match status" value="1"/>
</dbReference>
<dbReference type="PANTHER" id="PTHR43133:SF51">
    <property type="entry name" value="RNA POLYMERASE SIGMA FACTOR"/>
    <property type="match status" value="1"/>
</dbReference>
<evidence type="ECO:0000313" key="7">
    <source>
        <dbReference type="EMBL" id="RJG52291.1"/>
    </source>
</evidence>
<dbReference type="PANTHER" id="PTHR43133">
    <property type="entry name" value="RNA POLYMERASE ECF-TYPE SIGMA FACTO"/>
    <property type="match status" value="1"/>
</dbReference>
<keyword evidence="3" id="KW-0731">Sigma factor</keyword>
<dbReference type="InterPro" id="IPR013324">
    <property type="entry name" value="RNA_pol_sigma_r3/r4-like"/>
</dbReference>
<gene>
    <name evidence="7" type="ORF">D0Z70_20670</name>
</gene>
<dbReference type="Proteomes" id="UP000283469">
    <property type="component" value="Unassembled WGS sequence"/>
</dbReference>
<evidence type="ECO:0000256" key="4">
    <source>
        <dbReference type="ARBA" id="ARBA00023163"/>
    </source>
</evidence>
<dbReference type="NCBIfam" id="TIGR02937">
    <property type="entry name" value="sigma70-ECF"/>
    <property type="match status" value="1"/>
</dbReference>
<dbReference type="InterPro" id="IPR013325">
    <property type="entry name" value="RNA_pol_sigma_r2"/>
</dbReference>
<dbReference type="InterPro" id="IPR013249">
    <property type="entry name" value="RNA_pol_sigma70_r4_t2"/>
</dbReference>
<dbReference type="GO" id="GO:0016987">
    <property type="term" value="F:sigma factor activity"/>
    <property type="evidence" value="ECO:0007669"/>
    <property type="project" value="UniProtKB-KW"/>
</dbReference>
<evidence type="ECO:0000259" key="6">
    <source>
        <dbReference type="Pfam" id="PF08281"/>
    </source>
</evidence>
<dbReference type="Pfam" id="PF04542">
    <property type="entry name" value="Sigma70_r2"/>
    <property type="match status" value="1"/>
</dbReference>
<dbReference type="GO" id="GO:0006352">
    <property type="term" value="P:DNA-templated transcription initiation"/>
    <property type="evidence" value="ECO:0007669"/>
    <property type="project" value="InterPro"/>
</dbReference>
<evidence type="ECO:0000259" key="5">
    <source>
        <dbReference type="Pfam" id="PF04542"/>
    </source>
</evidence>
<dbReference type="GO" id="GO:0003677">
    <property type="term" value="F:DNA binding"/>
    <property type="evidence" value="ECO:0007669"/>
    <property type="project" value="InterPro"/>
</dbReference>
<dbReference type="InterPro" id="IPR007627">
    <property type="entry name" value="RNA_pol_sigma70_r2"/>
</dbReference>
<dbReference type="Gene3D" id="1.10.10.10">
    <property type="entry name" value="Winged helix-like DNA-binding domain superfamily/Winged helix DNA-binding domain"/>
    <property type="match status" value="1"/>
</dbReference>
<organism evidence="7 8">
    <name type="scientific">Sphingobium terrigena</name>
    <dbReference type="NCBI Taxonomy" id="2304063"/>
    <lineage>
        <taxon>Bacteria</taxon>
        <taxon>Pseudomonadati</taxon>
        <taxon>Pseudomonadota</taxon>
        <taxon>Alphaproteobacteria</taxon>
        <taxon>Sphingomonadales</taxon>
        <taxon>Sphingomonadaceae</taxon>
        <taxon>Sphingobium</taxon>
    </lineage>
</organism>
<name>A0A418YMA2_9SPHN</name>
<evidence type="ECO:0000256" key="1">
    <source>
        <dbReference type="ARBA" id="ARBA00010641"/>
    </source>
</evidence>
<feature type="domain" description="RNA polymerase sigma-70 region 2" evidence="5">
    <location>
        <begin position="29"/>
        <end position="94"/>
    </location>
</feature>
<dbReference type="OrthoDB" id="7041663at2"/>
<keyword evidence="4" id="KW-0804">Transcription</keyword>
<evidence type="ECO:0000256" key="3">
    <source>
        <dbReference type="ARBA" id="ARBA00023082"/>
    </source>
</evidence>
<dbReference type="InterPro" id="IPR036388">
    <property type="entry name" value="WH-like_DNA-bd_sf"/>
</dbReference>
<dbReference type="RefSeq" id="WP_024018169.1">
    <property type="nucleotide sequence ID" value="NZ_QVRA01000029.1"/>
</dbReference>